<evidence type="ECO:0000313" key="6">
    <source>
        <dbReference type="Proteomes" id="UP000825886"/>
    </source>
</evidence>
<name>A0ABX9AM24_9ENTR</name>
<evidence type="ECO:0000256" key="3">
    <source>
        <dbReference type="ARBA" id="ARBA00022840"/>
    </source>
</evidence>
<organism evidence="5 6">
    <name type="scientific">Symbiopectobacterium purcellii</name>
    <dbReference type="NCBI Taxonomy" id="2871826"/>
    <lineage>
        <taxon>Bacteria</taxon>
        <taxon>Pseudomonadati</taxon>
        <taxon>Pseudomonadota</taxon>
        <taxon>Gammaproteobacteria</taxon>
        <taxon>Enterobacterales</taxon>
        <taxon>Enterobacteriaceae</taxon>
    </lineage>
</organism>
<dbReference type="InterPro" id="IPR003593">
    <property type="entry name" value="AAA+_ATPase"/>
</dbReference>
<dbReference type="GO" id="GO:0005524">
    <property type="term" value="F:ATP binding"/>
    <property type="evidence" value="ECO:0007669"/>
    <property type="project" value="UniProtKB-KW"/>
</dbReference>
<dbReference type="PANTHER" id="PTHR42781:SF4">
    <property type="entry name" value="SPERMIDINE_PUTRESCINE IMPORT ATP-BINDING PROTEIN POTA"/>
    <property type="match status" value="1"/>
</dbReference>
<evidence type="ECO:0000259" key="4">
    <source>
        <dbReference type="PROSITE" id="PS50893"/>
    </source>
</evidence>
<dbReference type="Gene3D" id="3.40.50.300">
    <property type="entry name" value="P-loop containing nucleotide triphosphate hydrolases"/>
    <property type="match status" value="1"/>
</dbReference>
<dbReference type="Pfam" id="PF00005">
    <property type="entry name" value="ABC_tran"/>
    <property type="match status" value="1"/>
</dbReference>
<dbReference type="InterPro" id="IPR027417">
    <property type="entry name" value="P-loop_NTPase"/>
</dbReference>
<keyword evidence="1" id="KW-0813">Transport</keyword>
<keyword evidence="6" id="KW-1185">Reference proteome</keyword>
<dbReference type="InterPro" id="IPR017871">
    <property type="entry name" value="ABC_transporter-like_CS"/>
</dbReference>
<dbReference type="EMBL" id="CP081864">
    <property type="protein sequence ID" value="QZN96227.1"/>
    <property type="molecule type" value="Genomic_DNA"/>
</dbReference>
<protein>
    <submittedName>
        <fullName evidence="5">ATP-binding cassette domain-containing protein</fullName>
    </submittedName>
</protein>
<sequence length="203" mass="22807">MLKVNNLSCGILENISFSVEPGSCTAICGPSGSGKTTLLNAIVGNIDYRGSISIAGQCIDKRPIWQRPCRYLNQHLYLFPYLSVDNNLRLAQYAAKKPQFSEKRHDLLKLLEIEHLAKRYPTHISGGEQQRAALARALISEPQVLLLDEPFSSLDWPVRLRLWQAMKEIQQIFSVTLLLVSHEPREVEALAQQQLSLAKGCLL</sequence>
<dbReference type="SMART" id="SM00382">
    <property type="entry name" value="AAA"/>
    <property type="match status" value="1"/>
</dbReference>
<dbReference type="PANTHER" id="PTHR42781">
    <property type="entry name" value="SPERMIDINE/PUTRESCINE IMPORT ATP-BINDING PROTEIN POTA"/>
    <property type="match status" value="1"/>
</dbReference>
<accession>A0ABX9AM24</accession>
<dbReference type="PROSITE" id="PS00211">
    <property type="entry name" value="ABC_TRANSPORTER_1"/>
    <property type="match status" value="1"/>
</dbReference>
<dbReference type="RefSeq" id="WP_222159282.1">
    <property type="nucleotide sequence ID" value="NZ_CP081864.1"/>
</dbReference>
<reference evidence="5 6" key="1">
    <citation type="submission" date="2021-08" db="EMBL/GenBank/DDBJ databases">
        <title>Culture and genomic analysis of Symbiopectobacterium purcellii sp. nov. gen. nov., isolated from the leafhopper Empoasca decipiens.</title>
        <authorList>
            <person name="Nadal-Jimenez P."/>
            <person name="Siozios S."/>
            <person name="Halliday N."/>
            <person name="Camara M."/>
            <person name="Hurst G.D.D."/>
        </authorList>
    </citation>
    <scope>NUCLEOTIDE SEQUENCE [LARGE SCALE GENOMIC DNA]</scope>
    <source>
        <strain evidence="5 6">SyEd1</strain>
    </source>
</reference>
<dbReference type="InterPro" id="IPR003439">
    <property type="entry name" value="ABC_transporter-like_ATP-bd"/>
</dbReference>
<feature type="domain" description="ABC transporter" evidence="4">
    <location>
        <begin position="2"/>
        <end position="203"/>
    </location>
</feature>
<keyword evidence="2" id="KW-0547">Nucleotide-binding</keyword>
<gene>
    <name evidence="5" type="ORF">K6K13_01740</name>
</gene>
<dbReference type="InterPro" id="IPR050093">
    <property type="entry name" value="ABC_SmlMolc_Importer"/>
</dbReference>
<dbReference type="Proteomes" id="UP000825886">
    <property type="component" value="Chromosome"/>
</dbReference>
<evidence type="ECO:0000313" key="5">
    <source>
        <dbReference type="EMBL" id="QZN96227.1"/>
    </source>
</evidence>
<keyword evidence="3 5" id="KW-0067">ATP-binding</keyword>
<dbReference type="SUPFAM" id="SSF52540">
    <property type="entry name" value="P-loop containing nucleoside triphosphate hydrolases"/>
    <property type="match status" value="1"/>
</dbReference>
<evidence type="ECO:0000256" key="1">
    <source>
        <dbReference type="ARBA" id="ARBA00022448"/>
    </source>
</evidence>
<dbReference type="PROSITE" id="PS50893">
    <property type="entry name" value="ABC_TRANSPORTER_2"/>
    <property type="match status" value="1"/>
</dbReference>
<evidence type="ECO:0000256" key="2">
    <source>
        <dbReference type="ARBA" id="ARBA00022741"/>
    </source>
</evidence>
<proteinExistence type="predicted"/>